<accession>A0ABY8U5S6</accession>
<name>A0ABY8U5S6_TETOB</name>
<proteinExistence type="predicted"/>
<organism evidence="1 2">
    <name type="scientific">Tetradesmus obliquus</name>
    <name type="common">Green alga</name>
    <name type="synonym">Acutodesmus obliquus</name>
    <dbReference type="NCBI Taxonomy" id="3088"/>
    <lineage>
        <taxon>Eukaryota</taxon>
        <taxon>Viridiplantae</taxon>
        <taxon>Chlorophyta</taxon>
        <taxon>core chlorophytes</taxon>
        <taxon>Chlorophyceae</taxon>
        <taxon>CS clade</taxon>
        <taxon>Sphaeropleales</taxon>
        <taxon>Scenedesmaceae</taxon>
        <taxon>Tetradesmus</taxon>
    </lineage>
</organism>
<protein>
    <recommendedName>
        <fullName evidence="3">DDE-1 domain-containing protein</fullName>
    </recommendedName>
</protein>
<dbReference type="EMBL" id="CP126213">
    <property type="protein sequence ID" value="WIA15797.1"/>
    <property type="molecule type" value="Genomic_DNA"/>
</dbReference>
<evidence type="ECO:0008006" key="3">
    <source>
        <dbReference type="Google" id="ProtNLM"/>
    </source>
</evidence>
<reference evidence="1 2" key="1">
    <citation type="submission" date="2023-05" db="EMBL/GenBank/DDBJ databases">
        <title>A 100% complete, gapless, phased diploid assembly of the Scenedesmus obliquus UTEX 3031 genome.</title>
        <authorList>
            <person name="Biondi T.C."/>
            <person name="Hanschen E.R."/>
            <person name="Kwon T."/>
            <person name="Eng W."/>
            <person name="Kruse C.P.S."/>
            <person name="Koehler S.I."/>
            <person name="Kunde Y."/>
            <person name="Gleasner C.D."/>
            <person name="You Mak K.T."/>
            <person name="Polle J."/>
            <person name="Hovde B.T."/>
            <person name="Starkenburg S.R."/>
        </authorList>
    </citation>
    <scope>NUCLEOTIDE SEQUENCE [LARGE SCALE GENOMIC DNA]</scope>
    <source>
        <strain evidence="1 2">DOE0152z</strain>
    </source>
</reference>
<evidence type="ECO:0000313" key="1">
    <source>
        <dbReference type="EMBL" id="WIA15797.1"/>
    </source>
</evidence>
<sequence>MPTWKLQRRLRASAAHQSARRFLARHWPQFFQRLDESSLRRWEQTAAEVRLRLPQDMPRQGRPKVLDAATLGELMRAINGQVAAGNEVTSTVLRPLLVGVLKGIGKGSILAEEGGSFLLSKSWVNKLCVSLNLPMRRTTTGRKLPDDWVEQVELFKQRMAVVCAMYDIPPKRVINFDQTGTHVFPCTGWGRGKKGAKEVERIGAGDKRQVTSVLGTNMAGLVLPAQIVYQGLTERSLPPVGRGVFSSDEQRAAFKGFDFAFSDNHWSNLATMKRYITKIVHPFCQRMMQDGTADPDVEQELERCLLLLDCWSVHKRSDFLDWIKATPFKARLAACCHKYVAEEVEKQLQAGVPPDQVSVDLSLANLKPRMTDWVAEVLASIAAEPDMLLSGVRQIGIDKAWEPEFKVQALLAHS</sequence>
<keyword evidence="2" id="KW-1185">Reference proteome</keyword>
<dbReference type="Proteomes" id="UP001244341">
    <property type="component" value="Chromosome 6b"/>
</dbReference>
<evidence type="ECO:0000313" key="2">
    <source>
        <dbReference type="Proteomes" id="UP001244341"/>
    </source>
</evidence>
<gene>
    <name evidence="1" type="ORF">OEZ85_002407</name>
</gene>